<sequence>MIVRSIATWLILQLAGLVLVAQEANRIWEPPFKHGIAAVAEERIITYEELRREMAPLIGQIRQKARSSMEFEQLMSQLYFDVLQDLIDRVLIVKEFNKKEYNIPQTIIENEYDRILIEDFNDDRRKFLESLQEQGKTVSEFRSDLKESIIVSVMRGEMRKSLSEISPEKIENFYNANKIHFFQEESVHLRLIMLKPLADEPKDLLRQNAERIIQKLNKGVEFSEIAREESQDSRGKKGGDWGWINRADLRPELSKAAFALDPHQYSQPIELGEQIFILYLEDKMDEGIQVLSEVRDTIENILAGQIAKKARDSWMKRLRKDSYVRFF</sequence>
<evidence type="ECO:0000256" key="2">
    <source>
        <dbReference type="ARBA" id="ARBA00013194"/>
    </source>
</evidence>
<dbReference type="SUPFAM" id="SSF109998">
    <property type="entry name" value="Triger factor/SurA peptide-binding domain-like"/>
    <property type="match status" value="1"/>
</dbReference>
<dbReference type="Proteomes" id="UP000247465">
    <property type="component" value="Chromosome"/>
</dbReference>
<evidence type="ECO:0000256" key="1">
    <source>
        <dbReference type="ARBA" id="ARBA00000971"/>
    </source>
</evidence>
<evidence type="ECO:0000256" key="6">
    <source>
        <dbReference type="PROSITE-ProRule" id="PRU00278"/>
    </source>
</evidence>
<organism evidence="8 9">
    <name type="scientific">Candidatus Moanibacter tarae</name>
    <dbReference type="NCBI Taxonomy" id="2200854"/>
    <lineage>
        <taxon>Bacteria</taxon>
        <taxon>Pseudomonadati</taxon>
        <taxon>Verrucomicrobiota</taxon>
        <taxon>Opitutia</taxon>
        <taxon>Puniceicoccales</taxon>
        <taxon>Puniceicoccales incertae sedis</taxon>
        <taxon>Candidatus Moanibacter</taxon>
    </lineage>
</organism>
<dbReference type="SUPFAM" id="SSF54534">
    <property type="entry name" value="FKBP-like"/>
    <property type="match status" value="1"/>
</dbReference>
<dbReference type="Pfam" id="PF00639">
    <property type="entry name" value="Rotamase"/>
    <property type="match status" value="1"/>
</dbReference>
<accession>A0A2Z4ABG1</accession>
<keyword evidence="4 6" id="KW-0697">Rotamase</keyword>
<dbReference type="KEGG" id="mtar:DF168_00320"/>
<dbReference type="PANTHER" id="PTHR47245">
    <property type="entry name" value="PEPTIDYLPROLYL ISOMERASE"/>
    <property type="match status" value="1"/>
</dbReference>
<evidence type="ECO:0000256" key="5">
    <source>
        <dbReference type="ARBA" id="ARBA00023235"/>
    </source>
</evidence>
<dbReference type="PROSITE" id="PS50198">
    <property type="entry name" value="PPIC_PPIASE_2"/>
    <property type="match status" value="1"/>
</dbReference>
<evidence type="ECO:0000313" key="8">
    <source>
        <dbReference type="EMBL" id="AWT59141.1"/>
    </source>
</evidence>
<evidence type="ECO:0000313" key="9">
    <source>
        <dbReference type="Proteomes" id="UP000247465"/>
    </source>
</evidence>
<evidence type="ECO:0000256" key="4">
    <source>
        <dbReference type="ARBA" id="ARBA00023110"/>
    </source>
</evidence>
<protein>
    <recommendedName>
        <fullName evidence="2">peptidylprolyl isomerase</fullName>
        <ecNumber evidence="2">5.2.1.8</ecNumber>
    </recommendedName>
</protein>
<dbReference type="InterPro" id="IPR000297">
    <property type="entry name" value="PPIase_PpiC"/>
</dbReference>
<evidence type="ECO:0000256" key="3">
    <source>
        <dbReference type="ARBA" id="ARBA00022729"/>
    </source>
</evidence>
<name>A0A2Z4ABG1_9BACT</name>
<dbReference type="PANTHER" id="PTHR47245:SF1">
    <property type="entry name" value="FOLDASE PROTEIN PRSA"/>
    <property type="match status" value="1"/>
</dbReference>
<feature type="domain" description="PpiC" evidence="7">
    <location>
        <begin position="184"/>
        <end position="282"/>
    </location>
</feature>
<dbReference type="GO" id="GO:0003755">
    <property type="term" value="F:peptidyl-prolyl cis-trans isomerase activity"/>
    <property type="evidence" value="ECO:0007669"/>
    <property type="project" value="UniProtKB-KW"/>
</dbReference>
<dbReference type="Gene3D" id="1.10.4030.10">
    <property type="entry name" value="Porin chaperone SurA, peptide-binding domain"/>
    <property type="match status" value="1"/>
</dbReference>
<dbReference type="InterPro" id="IPR046357">
    <property type="entry name" value="PPIase_dom_sf"/>
</dbReference>
<dbReference type="EC" id="5.2.1.8" evidence="2"/>
<dbReference type="Gene3D" id="3.10.50.40">
    <property type="match status" value="1"/>
</dbReference>
<dbReference type="Pfam" id="PF13624">
    <property type="entry name" value="SurA_N_3"/>
    <property type="match status" value="1"/>
</dbReference>
<keyword evidence="3" id="KW-0732">Signal</keyword>
<proteinExistence type="predicted"/>
<dbReference type="EMBL" id="CP029803">
    <property type="protein sequence ID" value="AWT59141.1"/>
    <property type="molecule type" value="Genomic_DNA"/>
</dbReference>
<dbReference type="InterPro" id="IPR027304">
    <property type="entry name" value="Trigger_fact/SurA_dom_sf"/>
</dbReference>
<comment type="catalytic activity">
    <reaction evidence="1">
        <text>[protein]-peptidylproline (omega=180) = [protein]-peptidylproline (omega=0)</text>
        <dbReference type="Rhea" id="RHEA:16237"/>
        <dbReference type="Rhea" id="RHEA-COMP:10747"/>
        <dbReference type="Rhea" id="RHEA-COMP:10748"/>
        <dbReference type="ChEBI" id="CHEBI:83833"/>
        <dbReference type="ChEBI" id="CHEBI:83834"/>
        <dbReference type="EC" id="5.2.1.8"/>
    </reaction>
</comment>
<dbReference type="InterPro" id="IPR050245">
    <property type="entry name" value="PrsA_foldase"/>
</dbReference>
<evidence type="ECO:0000259" key="7">
    <source>
        <dbReference type="PROSITE" id="PS50198"/>
    </source>
</evidence>
<gene>
    <name evidence="8" type="ORF">DF168_00320</name>
</gene>
<keyword evidence="5 6" id="KW-0413">Isomerase</keyword>
<dbReference type="AlphaFoldDB" id="A0A2Z4ABG1"/>
<reference evidence="8 9" key="1">
    <citation type="submission" date="2018-06" db="EMBL/GenBank/DDBJ databases">
        <title>Draft Genome Sequence of a Novel Marine Bacterium Related to the Verrucomicrobia.</title>
        <authorList>
            <person name="Vosseberg J."/>
            <person name="Martijn J."/>
            <person name="Ettema T.J.G."/>
        </authorList>
    </citation>
    <scope>NUCLEOTIDE SEQUENCE [LARGE SCALE GENOMIC DNA]</scope>
    <source>
        <strain evidence="8">TARA_B100001123</strain>
    </source>
</reference>